<evidence type="ECO:0000313" key="10">
    <source>
        <dbReference type="EMBL" id="VVU94343.1"/>
    </source>
</evidence>
<keyword evidence="7" id="KW-0325">Glycoprotein</keyword>
<evidence type="ECO:0000256" key="5">
    <source>
        <dbReference type="ARBA" id="ARBA00023065"/>
    </source>
</evidence>
<feature type="transmembrane region" description="Helical" evidence="9">
    <location>
        <begin position="166"/>
        <end position="186"/>
    </location>
</feature>
<keyword evidence="5" id="KW-0406">Ion transport</keyword>
<evidence type="ECO:0000256" key="9">
    <source>
        <dbReference type="SAM" id="Phobius"/>
    </source>
</evidence>
<accession>A0A5E8CFX3</accession>
<sequence>MKFCPFFLIMYLGIALGIFYILILEPIFETNKYNSTMCKINEIVYPISLPNLTDTYLWESCDCGRQCESLSPCLQLHVSMVNDSTSLILQSHTLNKLNNNPRCTFIKKECDSGLMEMLEDLQSIKTHAEPYNYLLNNNLTIECYSKYQGDEVFLNNNLPIEDIQQASLILGISVISLLSYLIYICYNIKKNKKIKKKVLTVP</sequence>
<name>A0A5E8CFX3_9ZZZZ</name>
<dbReference type="AlphaFoldDB" id="A0A5E8CFX3"/>
<dbReference type="PANTHER" id="PTHR10258">
    <property type="entry name" value="CALCIUM-ACTIVATED POTASSIUM CHANNEL SUBUNIT BETA"/>
    <property type="match status" value="1"/>
</dbReference>
<dbReference type="Pfam" id="PF03185">
    <property type="entry name" value="CaKB"/>
    <property type="match status" value="1"/>
</dbReference>
<reference evidence="10" key="1">
    <citation type="submission" date="2019-09" db="EMBL/GenBank/DDBJ databases">
        <authorList>
            <person name="Needham M D."/>
        </authorList>
    </citation>
    <scope>NUCLEOTIDE SEQUENCE</scope>
</reference>
<evidence type="ECO:0000256" key="1">
    <source>
        <dbReference type="ARBA" id="ARBA00004141"/>
    </source>
</evidence>
<evidence type="ECO:0000256" key="8">
    <source>
        <dbReference type="ARBA" id="ARBA00023303"/>
    </source>
</evidence>
<feature type="transmembrane region" description="Helical" evidence="9">
    <location>
        <begin position="7"/>
        <end position="28"/>
    </location>
</feature>
<keyword evidence="8" id="KW-0407">Ion channel</keyword>
<dbReference type="InterPro" id="IPR003930">
    <property type="entry name" value="K_chnl_Ca-activ_BK_bsu"/>
</dbReference>
<proteinExistence type="predicted"/>
<keyword evidence="3 9" id="KW-0812">Transmembrane</keyword>
<protein>
    <submittedName>
        <fullName evidence="10">Uncharacterized protein</fullName>
    </submittedName>
</protein>
<dbReference type="GO" id="GO:0008076">
    <property type="term" value="C:voltage-gated potassium channel complex"/>
    <property type="evidence" value="ECO:0007669"/>
    <property type="project" value="TreeGrafter"/>
</dbReference>
<keyword evidence="6 9" id="KW-0472">Membrane</keyword>
<dbReference type="EMBL" id="CABVLZ010000001">
    <property type="protein sequence ID" value="VVU94343.1"/>
    <property type="molecule type" value="Genomic_DNA"/>
</dbReference>
<evidence type="ECO:0000256" key="6">
    <source>
        <dbReference type="ARBA" id="ARBA00023136"/>
    </source>
</evidence>
<keyword evidence="4 9" id="KW-1133">Transmembrane helix</keyword>
<keyword evidence="2" id="KW-0813">Transport</keyword>
<dbReference type="GO" id="GO:0015459">
    <property type="term" value="F:potassium channel regulator activity"/>
    <property type="evidence" value="ECO:0007669"/>
    <property type="project" value="TreeGrafter"/>
</dbReference>
<evidence type="ECO:0000256" key="2">
    <source>
        <dbReference type="ARBA" id="ARBA00022448"/>
    </source>
</evidence>
<evidence type="ECO:0000256" key="7">
    <source>
        <dbReference type="ARBA" id="ARBA00023180"/>
    </source>
</evidence>
<comment type="subcellular location">
    <subcellularLocation>
        <location evidence="1">Membrane</location>
        <topology evidence="1">Multi-pass membrane protein</topology>
    </subcellularLocation>
</comment>
<dbReference type="PANTHER" id="PTHR10258:SF8">
    <property type="entry name" value="CALCIUM-ACTIVATED POTASSIUM CHANNEL BK ALPHA SUBUNIT DOMAIN-CONTAINING PROTEIN"/>
    <property type="match status" value="1"/>
</dbReference>
<dbReference type="GO" id="GO:0015269">
    <property type="term" value="F:calcium-activated potassium channel activity"/>
    <property type="evidence" value="ECO:0007669"/>
    <property type="project" value="InterPro"/>
</dbReference>
<evidence type="ECO:0000256" key="4">
    <source>
        <dbReference type="ARBA" id="ARBA00022989"/>
    </source>
</evidence>
<gene>
    <name evidence="10" type="ORF">CPAV1605_65</name>
</gene>
<organism evidence="10">
    <name type="scientific">seawater metagenome</name>
    <dbReference type="NCBI Taxonomy" id="1561972"/>
    <lineage>
        <taxon>unclassified sequences</taxon>
        <taxon>metagenomes</taxon>
        <taxon>ecological metagenomes</taxon>
    </lineage>
</organism>
<evidence type="ECO:0000256" key="3">
    <source>
        <dbReference type="ARBA" id="ARBA00022692"/>
    </source>
</evidence>
<dbReference type="GO" id="GO:0005513">
    <property type="term" value="P:detection of calcium ion"/>
    <property type="evidence" value="ECO:0007669"/>
    <property type="project" value="TreeGrafter"/>
</dbReference>